<dbReference type="SUPFAM" id="SSF52047">
    <property type="entry name" value="RNI-like"/>
    <property type="match status" value="1"/>
</dbReference>
<dbReference type="OrthoDB" id="3221235at2759"/>
<keyword evidence="3" id="KW-1185">Reference proteome</keyword>
<keyword evidence="1" id="KW-0175">Coiled coil</keyword>
<accession>A0A8H5C2G2</accession>
<name>A0A8H5C2G2_9AGAR</name>
<dbReference type="Proteomes" id="UP000559256">
    <property type="component" value="Unassembled WGS sequence"/>
</dbReference>
<evidence type="ECO:0008006" key="4">
    <source>
        <dbReference type="Google" id="ProtNLM"/>
    </source>
</evidence>
<feature type="coiled-coil region" evidence="1">
    <location>
        <begin position="9"/>
        <end position="53"/>
    </location>
</feature>
<sequence length="351" mass="40584">MYTPSETDILRIQHLVEDAERDLERYDTEIGAITQILNKLQEQRKTLHRYTDEHKSLLAPVRRLPAELLSEIFAFAICPEGLTIYPGHVGAPTLTLSHTCNVWRNIVYSRPTLWSCLNIDFGNSTPRTMLLLQQYLDRSGNVPLTFKISATAGTDDEDDLDELHENGWKTLEIILSHRLKWKEATFLLHRDIYTEGFHRMRHIPRPTDWSLDRLEVLNIHWTYASLLLEENTFFHLFVRWPALRSLSLDAFHSFLPFPFEKLKELRICDHWVDGSPEDMLELCGGLEHLSLEVGDGFDELDMTHKNLQSLELHVDDEHAAIALRGVDVAMFDEVATVRVSCRSGRVRAAKF</sequence>
<reference evidence="2 3" key="1">
    <citation type="journal article" date="2020" name="ISME J.">
        <title>Uncovering the hidden diversity of litter-decomposition mechanisms in mushroom-forming fungi.</title>
        <authorList>
            <person name="Floudas D."/>
            <person name="Bentzer J."/>
            <person name="Ahren D."/>
            <person name="Johansson T."/>
            <person name="Persson P."/>
            <person name="Tunlid A."/>
        </authorList>
    </citation>
    <scope>NUCLEOTIDE SEQUENCE [LARGE SCALE GENOMIC DNA]</scope>
    <source>
        <strain evidence="2 3">CBS 291.85</strain>
    </source>
</reference>
<dbReference type="Gene3D" id="3.80.10.10">
    <property type="entry name" value="Ribonuclease Inhibitor"/>
    <property type="match status" value="1"/>
</dbReference>
<evidence type="ECO:0000313" key="2">
    <source>
        <dbReference type="EMBL" id="KAF5332933.1"/>
    </source>
</evidence>
<comment type="caution">
    <text evidence="2">The sequence shown here is derived from an EMBL/GenBank/DDBJ whole genome shotgun (WGS) entry which is preliminary data.</text>
</comment>
<organism evidence="2 3">
    <name type="scientific">Tetrapyrgos nigripes</name>
    <dbReference type="NCBI Taxonomy" id="182062"/>
    <lineage>
        <taxon>Eukaryota</taxon>
        <taxon>Fungi</taxon>
        <taxon>Dikarya</taxon>
        <taxon>Basidiomycota</taxon>
        <taxon>Agaricomycotina</taxon>
        <taxon>Agaricomycetes</taxon>
        <taxon>Agaricomycetidae</taxon>
        <taxon>Agaricales</taxon>
        <taxon>Marasmiineae</taxon>
        <taxon>Marasmiaceae</taxon>
        <taxon>Tetrapyrgos</taxon>
    </lineage>
</organism>
<evidence type="ECO:0000313" key="3">
    <source>
        <dbReference type="Proteomes" id="UP000559256"/>
    </source>
</evidence>
<proteinExistence type="predicted"/>
<dbReference type="InterPro" id="IPR032675">
    <property type="entry name" value="LRR_dom_sf"/>
</dbReference>
<protein>
    <recommendedName>
        <fullName evidence="4">F-box domain-containing protein</fullName>
    </recommendedName>
</protein>
<evidence type="ECO:0000256" key="1">
    <source>
        <dbReference type="SAM" id="Coils"/>
    </source>
</evidence>
<gene>
    <name evidence="2" type="ORF">D9758_015966</name>
</gene>
<dbReference type="AlphaFoldDB" id="A0A8H5C2G2"/>
<dbReference type="EMBL" id="JAACJM010000299">
    <property type="protein sequence ID" value="KAF5332933.1"/>
    <property type="molecule type" value="Genomic_DNA"/>
</dbReference>